<keyword evidence="11" id="KW-0486">Methionine biosynthesis</keyword>
<reference evidence="13 14" key="1">
    <citation type="submission" date="2018-05" db="EMBL/GenBank/DDBJ databases">
        <title>Spiribacter halobius sp. nov., a moderately halophilic bacterium isolated from marine solar saltern.</title>
        <authorList>
            <person name="Zheng W.-S."/>
            <person name="Lu D.-C."/>
            <person name="Du Z.-J."/>
        </authorList>
    </citation>
    <scope>NUCLEOTIDE SEQUENCE [LARGE SCALE GENOMIC DNA]</scope>
    <source>
        <strain evidence="13 14">E85</strain>
    </source>
</reference>
<evidence type="ECO:0000256" key="7">
    <source>
        <dbReference type="ARBA" id="ARBA00023015"/>
    </source>
</evidence>
<evidence type="ECO:0000259" key="12">
    <source>
        <dbReference type="PROSITE" id="PS50931"/>
    </source>
</evidence>
<proteinExistence type="inferred from homology"/>
<dbReference type="Pfam" id="PF03466">
    <property type="entry name" value="LysR_substrate"/>
    <property type="match status" value="1"/>
</dbReference>
<dbReference type="CDD" id="cd08441">
    <property type="entry name" value="PBP2_MetR"/>
    <property type="match status" value="1"/>
</dbReference>
<keyword evidence="14" id="KW-1185">Reference proteome</keyword>
<comment type="caution">
    <text evidence="13">The sequence shown here is derived from an EMBL/GenBank/DDBJ whole genome shotgun (WGS) entry which is preliminary data.</text>
</comment>
<dbReference type="GO" id="GO:0000976">
    <property type="term" value="F:transcription cis-regulatory region binding"/>
    <property type="evidence" value="ECO:0007669"/>
    <property type="project" value="TreeGrafter"/>
</dbReference>
<keyword evidence="6" id="KW-0028">Amino-acid biosynthesis</keyword>
<dbReference type="InterPro" id="IPR037406">
    <property type="entry name" value="MetR_PBP2"/>
</dbReference>
<dbReference type="Gene3D" id="1.10.10.10">
    <property type="entry name" value="Winged helix-like DNA-binding domain superfamily/Winged helix DNA-binding domain"/>
    <property type="match status" value="1"/>
</dbReference>
<evidence type="ECO:0000256" key="2">
    <source>
        <dbReference type="ARBA" id="ARBA00009437"/>
    </source>
</evidence>
<dbReference type="InterPro" id="IPR000847">
    <property type="entry name" value="LysR_HTH_N"/>
</dbReference>
<dbReference type="OrthoDB" id="155872at2"/>
<evidence type="ECO:0000256" key="9">
    <source>
        <dbReference type="ARBA" id="ARBA00023159"/>
    </source>
</evidence>
<accession>A0A2U2N9H2</accession>
<keyword evidence="10" id="KW-0804">Transcription</keyword>
<evidence type="ECO:0000256" key="1">
    <source>
        <dbReference type="ARBA" id="ARBA00004496"/>
    </source>
</evidence>
<dbReference type="SUPFAM" id="SSF53850">
    <property type="entry name" value="Periplasmic binding protein-like II"/>
    <property type="match status" value="1"/>
</dbReference>
<dbReference type="PRINTS" id="PR00039">
    <property type="entry name" value="HTHLYSR"/>
</dbReference>
<gene>
    <name evidence="13" type="ORF">DEM34_00215</name>
</gene>
<organism evidence="13 14">
    <name type="scientific">Sediminicurvatus halobius</name>
    <dbReference type="NCBI Taxonomy" id="2182432"/>
    <lineage>
        <taxon>Bacteria</taxon>
        <taxon>Pseudomonadati</taxon>
        <taxon>Pseudomonadota</taxon>
        <taxon>Gammaproteobacteria</taxon>
        <taxon>Chromatiales</taxon>
        <taxon>Ectothiorhodospiraceae</taxon>
        <taxon>Sediminicurvatus</taxon>
    </lineage>
</organism>
<sequence>MKIELRHLRTLLAIEEGGGFVAAAGRLHLTQSALSHQVKALEAQLDTVLFHRAARPLRPTAAGERLLDLARRVLPEVDGTLRQLERLQGGQSGRLHLALECHSCFQWLLPALDAYRAQWPEVETDVSLGFSFHALPALLRGAIDLVVTADPDPLLGGIRYLPLFRHEVRLAVAAEAPLARRASVEPQDLAGETVITYPVCRSRLDIFQHFLTPAGVEPAAVRTAELTALLVQLVASRRGVAALPAWALAEHQDRRRVTSVALGRDGLWSTLYAAVREEDAALPYVEAFVGLSRHIGRERLAGIRGPGY</sequence>
<evidence type="ECO:0000256" key="5">
    <source>
        <dbReference type="ARBA" id="ARBA00022491"/>
    </source>
</evidence>
<evidence type="ECO:0000313" key="14">
    <source>
        <dbReference type="Proteomes" id="UP000245474"/>
    </source>
</evidence>
<dbReference type="AlphaFoldDB" id="A0A2U2N9H2"/>
<dbReference type="InterPro" id="IPR036388">
    <property type="entry name" value="WH-like_DNA-bd_sf"/>
</dbReference>
<protein>
    <recommendedName>
        <fullName evidence="3">HTH-type transcriptional regulator MetR</fullName>
    </recommendedName>
</protein>
<evidence type="ECO:0000256" key="3">
    <source>
        <dbReference type="ARBA" id="ARBA00019365"/>
    </source>
</evidence>
<evidence type="ECO:0000313" key="13">
    <source>
        <dbReference type="EMBL" id="PWG65733.1"/>
    </source>
</evidence>
<dbReference type="RefSeq" id="WP_109675045.1">
    <property type="nucleotide sequence ID" value="NZ_CP086615.1"/>
</dbReference>
<comment type="similarity">
    <text evidence="2">Belongs to the LysR transcriptional regulatory family.</text>
</comment>
<keyword evidence="8" id="KW-0238">DNA-binding</keyword>
<keyword evidence="7" id="KW-0805">Transcription regulation</keyword>
<dbReference type="Pfam" id="PF00126">
    <property type="entry name" value="HTH_1"/>
    <property type="match status" value="1"/>
</dbReference>
<dbReference type="SUPFAM" id="SSF46785">
    <property type="entry name" value="Winged helix' DNA-binding domain"/>
    <property type="match status" value="1"/>
</dbReference>
<evidence type="ECO:0000256" key="6">
    <source>
        <dbReference type="ARBA" id="ARBA00022605"/>
    </source>
</evidence>
<dbReference type="PANTHER" id="PTHR30126">
    <property type="entry name" value="HTH-TYPE TRANSCRIPTIONAL REGULATOR"/>
    <property type="match status" value="1"/>
</dbReference>
<dbReference type="EMBL" id="QFFI01000001">
    <property type="protein sequence ID" value="PWG65733.1"/>
    <property type="molecule type" value="Genomic_DNA"/>
</dbReference>
<dbReference type="Gene3D" id="3.40.190.10">
    <property type="entry name" value="Periplasmic binding protein-like II"/>
    <property type="match status" value="2"/>
</dbReference>
<evidence type="ECO:0000256" key="11">
    <source>
        <dbReference type="ARBA" id="ARBA00023167"/>
    </source>
</evidence>
<dbReference type="PANTHER" id="PTHR30126:SF25">
    <property type="entry name" value="HTH-TYPE TRANSCRIPTIONAL REGULATOR METR"/>
    <property type="match status" value="1"/>
</dbReference>
<feature type="domain" description="HTH lysR-type" evidence="12">
    <location>
        <begin position="3"/>
        <end position="60"/>
    </location>
</feature>
<keyword evidence="5" id="KW-0678">Repressor</keyword>
<name>A0A2U2N9H2_9GAMM</name>
<dbReference type="GO" id="GO:0003700">
    <property type="term" value="F:DNA-binding transcription factor activity"/>
    <property type="evidence" value="ECO:0007669"/>
    <property type="project" value="InterPro"/>
</dbReference>
<evidence type="ECO:0000256" key="8">
    <source>
        <dbReference type="ARBA" id="ARBA00023125"/>
    </source>
</evidence>
<dbReference type="GO" id="GO:0005737">
    <property type="term" value="C:cytoplasm"/>
    <property type="evidence" value="ECO:0007669"/>
    <property type="project" value="UniProtKB-SubCell"/>
</dbReference>
<comment type="subcellular location">
    <subcellularLocation>
        <location evidence="1">Cytoplasm</location>
    </subcellularLocation>
</comment>
<dbReference type="PROSITE" id="PS50931">
    <property type="entry name" value="HTH_LYSR"/>
    <property type="match status" value="1"/>
</dbReference>
<keyword evidence="4" id="KW-0963">Cytoplasm</keyword>
<dbReference type="Proteomes" id="UP000245474">
    <property type="component" value="Unassembled WGS sequence"/>
</dbReference>
<evidence type="ECO:0000256" key="10">
    <source>
        <dbReference type="ARBA" id="ARBA00023163"/>
    </source>
</evidence>
<dbReference type="InterPro" id="IPR005119">
    <property type="entry name" value="LysR_subst-bd"/>
</dbReference>
<dbReference type="FunFam" id="1.10.10.10:FF:000001">
    <property type="entry name" value="LysR family transcriptional regulator"/>
    <property type="match status" value="1"/>
</dbReference>
<dbReference type="GO" id="GO:0009086">
    <property type="term" value="P:methionine biosynthetic process"/>
    <property type="evidence" value="ECO:0007669"/>
    <property type="project" value="UniProtKB-KW"/>
</dbReference>
<keyword evidence="9" id="KW-0010">Activator</keyword>
<dbReference type="InterPro" id="IPR036390">
    <property type="entry name" value="WH_DNA-bd_sf"/>
</dbReference>
<evidence type="ECO:0000256" key="4">
    <source>
        <dbReference type="ARBA" id="ARBA00022490"/>
    </source>
</evidence>